<evidence type="ECO:0000313" key="3">
    <source>
        <dbReference type="Proteomes" id="UP001501326"/>
    </source>
</evidence>
<gene>
    <name evidence="2" type="ORF">GCM10009867_05720</name>
</gene>
<proteinExistence type="predicted"/>
<evidence type="ECO:0000256" key="1">
    <source>
        <dbReference type="SAM" id="MobiDB-lite"/>
    </source>
</evidence>
<name>A0ABP6GXH5_9MICO</name>
<comment type="caution">
    <text evidence="2">The sequence shown here is derived from an EMBL/GenBank/DDBJ whole genome shotgun (WGS) entry which is preliminary data.</text>
</comment>
<dbReference type="InterPro" id="IPR007061">
    <property type="entry name" value="MST-like"/>
</dbReference>
<dbReference type="Pfam" id="PF04978">
    <property type="entry name" value="MST"/>
    <property type="match status" value="1"/>
</dbReference>
<dbReference type="Proteomes" id="UP001501326">
    <property type="component" value="Unassembled WGS sequence"/>
</dbReference>
<dbReference type="EMBL" id="BAAARN010000001">
    <property type="protein sequence ID" value="GAA2731644.1"/>
    <property type="molecule type" value="Genomic_DNA"/>
</dbReference>
<evidence type="ECO:0000313" key="2">
    <source>
        <dbReference type="EMBL" id="GAA2731644.1"/>
    </source>
</evidence>
<accession>A0ABP6GXH5</accession>
<evidence type="ECO:0008006" key="4">
    <source>
        <dbReference type="Google" id="ProtNLM"/>
    </source>
</evidence>
<dbReference type="InterPro" id="IPR034660">
    <property type="entry name" value="DinB/YfiT-like"/>
</dbReference>
<dbReference type="SUPFAM" id="SSF109854">
    <property type="entry name" value="DinB/YfiT-like putative metalloenzymes"/>
    <property type="match status" value="1"/>
</dbReference>
<dbReference type="RefSeq" id="WP_344190036.1">
    <property type="nucleotide sequence ID" value="NZ_BAAARN010000001.1"/>
</dbReference>
<feature type="region of interest" description="Disordered" evidence="1">
    <location>
        <begin position="191"/>
        <end position="210"/>
    </location>
</feature>
<reference evidence="3" key="1">
    <citation type="journal article" date="2019" name="Int. J. Syst. Evol. Microbiol.">
        <title>The Global Catalogue of Microorganisms (GCM) 10K type strain sequencing project: providing services to taxonomists for standard genome sequencing and annotation.</title>
        <authorList>
            <consortium name="The Broad Institute Genomics Platform"/>
            <consortium name="The Broad Institute Genome Sequencing Center for Infectious Disease"/>
            <person name="Wu L."/>
            <person name="Ma J."/>
        </authorList>
    </citation>
    <scope>NUCLEOTIDE SEQUENCE [LARGE SCALE GENOMIC DNA]</scope>
    <source>
        <strain evidence="3">JCM 16378</strain>
    </source>
</reference>
<keyword evidence="3" id="KW-1185">Reference proteome</keyword>
<organism evidence="2 3">
    <name type="scientific">Pedococcus aerophilus</name>
    <dbReference type="NCBI Taxonomy" id="436356"/>
    <lineage>
        <taxon>Bacteria</taxon>
        <taxon>Bacillati</taxon>
        <taxon>Actinomycetota</taxon>
        <taxon>Actinomycetes</taxon>
        <taxon>Micrococcales</taxon>
        <taxon>Intrasporangiaceae</taxon>
        <taxon>Pedococcus</taxon>
    </lineage>
</organism>
<feature type="region of interest" description="Disordered" evidence="1">
    <location>
        <begin position="159"/>
        <end position="181"/>
    </location>
</feature>
<feature type="compositionally biased region" description="Low complexity" evidence="1">
    <location>
        <begin position="198"/>
        <end position="210"/>
    </location>
</feature>
<sequence length="210" mass="23297">MTDTHKDKLHRYLVRTRASVLWKVEGLSEYDLRRPLTVTGSNLLGLVKHLAIVESRYFGESFGRPFTPHLPWWDDDQPADGDLWATADESSAEILSTYRAVTAHADETIAALDLDSPGNVSWWPRPEVTLHSVLVHVVVETARHAGHADVLREQLDGRVGDWAPDPAEAVSAPSEEDERRWAEHRARVEAAAREGEKAAAGAWSGPAANR</sequence>
<protein>
    <recommendedName>
        <fullName evidence="4">DinB family protein</fullName>
    </recommendedName>
</protein>
<dbReference type="Gene3D" id="1.20.120.450">
    <property type="entry name" value="dinb family like domain"/>
    <property type="match status" value="1"/>
</dbReference>